<feature type="transmembrane region" description="Helical" evidence="10">
    <location>
        <begin position="625"/>
        <end position="647"/>
    </location>
</feature>
<comment type="subcellular location">
    <subcellularLocation>
        <location evidence="1">Cell membrane</location>
        <topology evidence="1">Multi-pass membrane protein</topology>
    </subcellularLocation>
</comment>
<dbReference type="Pfam" id="PF02417">
    <property type="entry name" value="Chromate_transp"/>
    <property type="match status" value="1"/>
</dbReference>
<dbReference type="FunFam" id="3.20.20.80:FF:000109">
    <property type="entry name" value="Glucosylceramidase 3"/>
    <property type="match status" value="1"/>
</dbReference>
<name>A0A8J5LZA2_9STRA</name>
<evidence type="ECO:0000256" key="6">
    <source>
        <dbReference type="ARBA" id="ARBA00022801"/>
    </source>
</evidence>
<dbReference type="InterPro" id="IPR033453">
    <property type="entry name" value="Glyco_hydro_30_TIM-barrel"/>
</dbReference>
<proteinExistence type="inferred from homology"/>
<comment type="similarity">
    <text evidence="2">Belongs to the chromate ion transporter (CHR) (TC 2.A.51) family.</text>
</comment>
<dbReference type="Pfam" id="PF02055">
    <property type="entry name" value="Glyco_hydro_30"/>
    <property type="match status" value="1"/>
</dbReference>
<dbReference type="Pfam" id="PF17189">
    <property type="entry name" value="Glyco_hydro_30C"/>
    <property type="match status" value="1"/>
</dbReference>
<evidence type="ECO:0000259" key="12">
    <source>
        <dbReference type="Pfam" id="PF02055"/>
    </source>
</evidence>
<evidence type="ECO:0000313" key="16">
    <source>
        <dbReference type="Proteomes" id="UP000709295"/>
    </source>
</evidence>
<evidence type="ECO:0000256" key="1">
    <source>
        <dbReference type="ARBA" id="ARBA00004651"/>
    </source>
</evidence>
<keyword evidence="3" id="KW-1003">Cell membrane</keyword>
<evidence type="ECO:0000259" key="13">
    <source>
        <dbReference type="Pfam" id="PF03537"/>
    </source>
</evidence>
<evidence type="ECO:0000313" key="15">
    <source>
        <dbReference type="EMBL" id="KAG6946658.1"/>
    </source>
</evidence>
<evidence type="ECO:0000259" key="14">
    <source>
        <dbReference type="Pfam" id="PF17189"/>
    </source>
</evidence>
<reference evidence="15" key="1">
    <citation type="submission" date="2021-01" db="EMBL/GenBank/DDBJ databases">
        <title>Phytophthora aleatoria, a newly-described species from Pinus radiata is distinct from Phytophthora cactorum isolates based on comparative genomics.</title>
        <authorList>
            <person name="Mcdougal R."/>
            <person name="Panda P."/>
            <person name="Williams N."/>
            <person name="Studholme D.J."/>
        </authorList>
    </citation>
    <scope>NUCLEOTIDE SEQUENCE</scope>
    <source>
        <strain evidence="15">NZFS 4037</strain>
    </source>
</reference>
<dbReference type="GO" id="GO:0005886">
    <property type="term" value="C:plasma membrane"/>
    <property type="evidence" value="ECO:0007669"/>
    <property type="project" value="UniProtKB-SubCell"/>
</dbReference>
<feature type="transmembrane region" description="Helical" evidence="10">
    <location>
        <begin position="686"/>
        <end position="707"/>
    </location>
</feature>
<dbReference type="InterPro" id="IPR033452">
    <property type="entry name" value="GH30_C"/>
</dbReference>
<dbReference type="Pfam" id="PF03537">
    <property type="entry name" value="Glyco_hydro_114"/>
    <property type="match status" value="1"/>
</dbReference>
<evidence type="ECO:0000256" key="5">
    <source>
        <dbReference type="ARBA" id="ARBA00022729"/>
    </source>
</evidence>
<dbReference type="PANTHER" id="PTHR11069:SF23">
    <property type="entry name" value="LYSOSOMAL ACID GLUCOSYLCERAMIDASE"/>
    <property type="match status" value="1"/>
</dbReference>
<keyword evidence="7 10" id="KW-1133">Transmembrane helix</keyword>
<evidence type="ECO:0000256" key="3">
    <source>
        <dbReference type="ARBA" id="ARBA00022475"/>
    </source>
</evidence>
<keyword evidence="4 10" id="KW-0812">Transmembrane</keyword>
<accession>A0A8J5LZA2</accession>
<evidence type="ECO:0000256" key="9">
    <source>
        <dbReference type="SAM" id="MobiDB-lite"/>
    </source>
</evidence>
<gene>
    <name evidence="15" type="ORF">JG688_00015923</name>
</gene>
<keyword evidence="5 11" id="KW-0732">Signal</keyword>
<keyword evidence="16" id="KW-1185">Reference proteome</keyword>
<feature type="domain" description="Glycosyl hydrolase family 30 beta sandwich" evidence="14">
    <location>
        <begin position="471"/>
        <end position="525"/>
    </location>
</feature>
<evidence type="ECO:0000256" key="4">
    <source>
        <dbReference type="ARBA" id="ARBA00022692"/>
    </source>
</evidence>
<sequence length="1167" mass="128798">MRLADYLAVAAVVSAASLSFAPCKVLAACSSWSSLYQDNLDGVCVCNETQCDSVLNDYLSLRKGNVGIFTTSQSGARLEYKEKKLHARPVSSPTFSIDVSTQYQTIIGFGAAFTDSAAINVYKLSPKLQQILLDQYFSENGLQYNLGRVSIGSNDFSTSIYSYNDVEGDLEMENFSIDVDKAPNSHKLELIQRVLNMTSRDIKLFASSWAPPAWMTKEKSTINCHLKGEPGDENWKALALYYSKFFTAYKEEGIDFWAMTVQNEPEKPLLAFAKWQTLRITPEEERDFIKFDLGPMMKKHHPNLKIIANDDQKPSILTRLEPLEDPESLQYISGVAVHWYRNVDFVLGMGGHFGKLREFHESYPDLFILPSEACEGYMPNPLGTGKGPSLTDPDKSWTRGENYGRDIIGDLNSYAGGWTDWNMVLDTKGGPNWAKNMVDAPILVDAKNGDEFYKQPMFYFMGHFAKFVPAGSRRIKMSLTEDSETELQTSAFVTPENQVVIQFLNLEGSDEVVNVQTTDFNTFTVTYAFQYQDLSRFKRVSSFCDRTACLTIAMSRLESKQLLPLGNDHSLHSGESYVQRLLSIPREVIPLSLFAFGGPPAHLALAHDRFVYKQKWLADDRFLEVLSIASAIPGPSSTMTIAAMGLFRAGPLGGLLALFFWVLPGWAALTIAGFGAKSYLQDGLPVWLTGLAPAAVSIVVIAAARLWQRACEDDRAKNFVASVSAFLVLLAQYHPQDDGEHSLLSLFYTFYWIGSIIFGGGQVMLPMLLDNIVMAGWVSKEQFLIGLALVQSLPGPLFNISAYLGALIYGVPGALISSVGLFGPGIVLFFGLLPLWERVRNNTSLQIFLSGVNASATGLIVASFFLLWDKAVHTNSSATVGLATVLMVGVFRIQLSGTLDLSYDVDMYDIDMFDTPNATIAELKQRGIKVICYFSAGTYEDWRSDKDRYSSNIIGARLPEWEGESWVDIRSTKLREILVDRMKLAQAKGCDGVDPDNVDGAFNDNGFNLTANDQLDFNKFLATTAHGLNLTVGLKNDLNQINDLVSVFDFSVNEQCVHYNECDMLVPFIKANKPVFGIEYSGDKATACAIANSLNFDTLFKALSLKNERYSCRDMSSLGSSASEDSGSESGSNGGSADSRSNSGATLIMSSHVTACIVLCFVFVLGI</sequence>
<feature type="domain" description="Glycosyl hydrolase family 30 TIM-barrel" evidence="12">
    <location>
        <begin position="106"/>
        <end position="468"/>
    </location>
</feature>
<feature type="domain" description="Glycoside-hydrolase family GH114 TIM-barrel" evidence="13">
    <location>
        <begin position="891"/>
        <end position="1107"/>
    </location>
</feature>
<dbReference type="EMBL" id="JAENGY010001840">
    <property type="protein sequence ID" value="KAG6946658.1"/>
    <property type="molecule type" value="Genomic_DNA"/>
</dbReference>
<evidence type="ECO:0000256" key="8">
    <source>
        <dbReference type="ARBA" id="ARBA00023136"/>
    </source>
</evidence>
<dbReference type="Proteomes" id="UP000709295">
    <property type="component" value="Unassembled WGS sequence"/>
</dbReference>
<evidence type="ECO:0000256" key="7">
    <source>
        <dbReference type="ARBA" id="ARBA00022989"/>
    </source>
</evidence>
<evidence type="ECO:0000256" key="2">
    <source>
        <dbReference type="ARBA" id="ARBA00005262"/>
    </source>
</evidence>
<feature type="chain" id="PRO_5035241041" evidence="11">
    <location>
        <begin position="28"/>
        <end position="1167"/>
    </location>
</feature>
<feature type="transmembrane region" description="Helical" evidence="10">
    <location>
        <begin position="783"/>
        <end position="809"/>
    </location>
</feature>
<dbReference type="InterPro" id="IPR003370">
    <property type="entry name" value="Chromate_transpt"/>
</dbReference>
<feature type="transmembrane region" description="Helical" evidence="10">
    <location>
        <begin position="815"/>
        <end position="835"/>
    </location>
</feature>
<dbReference type="GO" id="GO:0004348">
    <property type="term" value="F:glucosylceramidase activity"/>
    <property type="evidence" value="ECO:0007669"/>
    <property type="project" value="InterPro"/>
</dbReference>
<protein>
    <submittedName>
        <fullName evidence="15">Uncharacterized protein</fullName>
    </submittedName>
</protein>
<organism evidence="15 16">
    <name type="scientific">Phytophthora aleatoria</name>
    <dbReference type="NCBI Taxonomy" id="2496075"/>
    <lineage>
        <taxon>Eukaryota</taxon>
        <taxon>Sar</taxon>
        <taxon>Stramenopiles</taxon>
        <taxon>Oomycota</taxon>
        <taxon>Peronosporomycetes</taxon>
        <taxon>Peronosporales</taxon>
        <taxon>Peronosporaceae</taxon>
        <taxon>Phytophthora</taxon>
    </lineage>
</organism>
<keyword evidence="8 10" id="KW-0472">Membrane</keyword>
<evidence type="ECO:0000256" key="10">
    <source>
        <dbReference type="SAM" id="Phobius"/>
    </source>
</evidence>
<dbReference type="PANTHER" id="PTHR11069">
    <property type="entry name" value="GLUCOSYLCERAMIDASE"/>
    <property type="match status" value="1"/>
</dbReference>
<feature type="transmembrane region" description="Helical" evidence="10">
    <location>
        <begin position="747"/>
        <end position="771"/>
    </location>
</feature>
<feature type="transmembrane region" description="Helical" evidence="10">
    <location>
        <begin position="654"/>
        <end position="674"/>
    </location>
</feature>
<keyword evidence="6" id="KW-0378">Hydrolase</keyword>
<dbReference type="GO" id="GO:0006680">
    <property type="term" value="P:glucosylceramide catabolic process"/>
    <property type="evidence" value="ECO:0007669"/>
    <property type="project" value="TreeGrafter"/>
</dbReference>
<evidence type="ECO:0000256" key="11">
    <source>
        <dbReference type="SAM" id="SignalP"/>
    </source>
</evidence>
<dbReference type="InterPro" id="IPR001139">
    <property type="entry name" value="Glyco_hydro_30"/>
</dbReference>
<dbReference type="GO" id="GO:0015109">
    <property type="term" value="F:chromate transmembrane transporter activity"/>
    <property type="evidence" value="ECO:0007669"/>
    <property type="project" value="InterPro"/>
</dbReference>
<feature type="transmembrane region" description="Helical" evidence="10">
    <location>
        <begin position="1145"/>
        <end position="1165"/>
    </location>
</feature>
<feature type="region of interest" description="Disordered" evidence="9">
    <location>
        <begin position="1118"/>
        <end position="1138"/>
    </location>
</feature>
<feature type="transmembrane region" description="Helical" evidence="10">
    <location>
        <begin position="847"/>
        <end position="868"/>
    </location>
</feature>
<comment type="caution">
    <text evidence="15">The sequence shown here is derived from an EMBL/GenBank/DDBJ whole genome shotgun (WGS) entry which is preliminary data.</text>
</comment>
<dbReference type="InterPro" id="IPR004352">
    <property type="entry name" value="GH114_TIM-barrel"/>
</dbReference>
<dbReference type="AlphaFoldDB" id="A0A8J5LZA2"/>
<feature type="signal peptide" evidence="11">
    <location>
        <begin position="1"/>
        <end position="27"/>
    </location>
</feature>